<proteinExistence type="predicted"/>
<accession>A0A2G4YP06</accession>
<organism evidence="2 3">
    <name type="scientific">Paremcibacter congregatus</name>
    <dbReference type="NCBI Taxonomy" id="2043170"/>
    <lineage>
        <taxon>Bacteria</taxon>
        <taxon>Pseudomonadati</taxon>
        <taxon>Pseudomonadota</taxon>
        <taxon>Alphaproteobacteria</taxon>
        <taxon>Emcibacterales</taxon>
        <taxon>Emcibacteraceae</taxon>
        <taxon>Paremcibacter</taxon>
    </lineage>
</organism>
<evidence type="ECO:0000256" key="1">
    <source>
        <dbReference type="SAM" id="MobiDB-lite"/>
    </source>
</evidence>
<evidence type="ECO:0000313" key="2">
    <source>
        <dbReference type="EMBL" id="PHZ84040.1"/>
    </source>
</evidence>
<dbReference type="EMBL" id="PDEM01000025">
    <property type="protein sequence ID" value="PHZ84040.1"/>
    <property type="molecule type" value="Genomic_DNA"/>
</dbReference>
<dbReference type="AlphaFoldDB" id="A0A2G4YP06"/>
<protein>
    <submittedName>
        <fullName evidence="2">Uncharacterized protein</fullName>
    </submittedName>
</protein>
<comment type="caution">
    <text evidence="2">The sequence shown here is derived from an EMBL/GenBank/DDBJ whole genome shotgun (WGS) entry which is preliminary data.</text>
</comment>
<sequence length="90" mass="10100">MWNNPFSSFINRRVRRTPQAERHGKPLLATTHPSADEESPSAAPEKKMVDQMLADMMSLNVSGSSFKDKKFKFHHTDPATGTRKVMELGG</sequence>
<dbReference type="Proteomes" id="UP000229730">
    <property type="component" value="Unassembled WGS sequence"/>
</dbReference>
<gene>
    <name evidence="2" type="ORF">CRD36_12615</name>
</gene>
<feature type="region of interest" description="Disordered" evidence="1">
    <location>
        <begin position="1"/>
        <end position="46"/>
    </location>
</feature>
<feature type="compositionally biased region" description="Polar residues" evidence="1">
    <location>
        <begin position="1"/>
        <end position="10"/>
    </location>
</feature>
<dbReference type="InParanoid" id="A0A2G4YP06"/>
<name>A0A2G4YP06_9PROT</name>
<keyword evidence="3" id="KW-1185">Reference proteome</keyword>
<reference evidence="2 3" key="1">
    <citation type="submission" date="2017-10" db="EMBL/GenBank/DDBJ databases">
        <title>Frigbacter circumglobatus gen. nov. sp. nov., isolated from sediment cultured in situ.</title>
        <authorList>
            <person name="Zhao Z."/>
        </authorList>
    </citation>
    <scope>NUCLEOTIDE SEQUENCE [LARGE SCALE GENOMIC DNA]</scope>
    <source>
        <strain evidence="2 3">ZYL</strain>
    </source>
</reference>
<evidence type="ECO:0000313" key="3">
    <source>
        <dbReference type="Proteomes" id="UP000229730"/>
    </source>
</evidence>